<dbReference type="OrthoDB" id="9180947at2"/>
<protein>
    <submittedName>
        <fullName evidence="1">Uncharacterized protein</fullName>
    </submittedName>
</protein>
<keyword evidence="2" id="KW-1185">Reference proteome</keyword>
<reference evidence="2" key="1">
    <citation type="submission" date="2009-07" db="EMBL/GenBank/DDBJ databases">
        <title>Complete genome sequence of Zobellia galactanivorans Dsij.</title>
        <authorList>
            <consortium name="Genoscope - CEA"/>
        </authorList>
    </citation>
    <scope>NUCLEOTIDE SEQUENCE [LARGE SCALE GENOMIC DNA]</scope>
    <source>
        <strain evidence="2">DSM 12802 / CCUG 47099 / CIP 106680 / NCIMB 13871 / Dsij</strain>
    </source>
</reference>
<evidence type="ECO:0000313" key="1">
    <source>
        <dbReference type="EMBL" id="CAZ97445.1"/>
    </source>
</evidence>
<proteinExistence type="predicted"/>
<reference evidence="1 2" key="2">
    <citation type="journal article" date="2012" name="Environ. Microbiol.">
        <title>Characterization of the first alginolytic operons in a marine bacterium: from their emergence in marine Flavobacteriia to their independent transfers to marine Proteobacteria and human gut Bacteroides.</title>
        <authorList>
            <person name="Thomas F."/>
            <person name="Barbeyron T."/>
            <person name="Tonon T."/>
            <person name="Genicot S."/>
            <person name="Czjzek M."/>
            <person name="Michel G."/>
        </authorList>
    </citation>
    <scope>NUCLEOTIDE SEQUENCE [LARGE SCALE GENOMIC DNA]</scope>
    <source>
        <strain evidence="2">DSM 12802 / CCUG 47099 / CIP 106680 / NCIMB 13871 / Dsij</strain>
    </source>
</reference>
<dbReference type="HOGENOM" id="CLU_1685916_0_0_10"/>
<gene>
    <name evidence="1" type="ordered locus">zobellia_3307</name>
</gene>
<organism evidence="1 2">
    <name type="scientific">Zobellia galactanivorans (strain DSM 12802 / CCUG 47099 / CIP 106680 / NCIMB 13871 / Dsij)</name>
    <dbReference type="NCBI Taxonomy" id="63186"/>
    <lineage>
        <taxon>Bacteria</taxon>
        <taxon>Pseudomonadati</taxon>
        <taxon>Bacteroidota</taxon>
        <taxon>Flavobacteriia</taxon>
        <taxon>Flavobacteriales</taxon>
        <taxon>Flavobacteriaceae</taxon>
        <taxon>Zobellia</taxon>
    </lineage>
</organism>
<sequence>MALRNDRSNKDCNLEISLNRIEHIFQDHERQTIIKDLELLIKQDDWRPQLIFCISILKLHREDLPNLKKELCHKLNEQRSWVSPQLAATVSILDSNFKSMAIDILKKQKRIDHVDRLSSDHIFIELSRGNTPFEDKGKIAIRWKERVLQPLQDEKI</sequence>
<dbReference type="RefSeq" id="WP_013994638.1">
    <property type="nucleotide sequence ID" value="NC_015844.1"/>
</dbReference>
<dbReference type="KEGG" id="zga:ZOBELLIA_3307"/>
<dbReference type="AlphaFoldDB" id="G0L8B1"/>
<name>G0L8B1_ZOBGA</name>
<evidence type="ECO:0000313" key="2">
    <source>
        <dbReference type="Proteomes" id="UP000008898"/>
    </source>
</evidence>
<dbReference type="Proteomes" id="UP000008898">
    <property type="component" value="Chromosome"/>
</dbReference>
<accession>G0L8B1</accession>
<dbReference type="EMBL" id="FP476056">
    <property type="protein sequence ID" value="CAZ97445.1"/>
    <property type="molecule type" value="Genomic_DNA"/>
</dbReference>